<dbReference type="GO" id="GO:0043190">
    <property type="term" value="C:ATP-binding cassette (ABC) transporter complex"/>
    <property type="evidence" value="ECO:0007669"/>
    <property type="project" value="InterPro"/>
</dbReference>
<proteinExistence type="inferred from homology"/>
<dbReference type="HOGENOM" id="CLU_017028_8_0_9"/>
<name>A0A078M8X6_9BACL</name>
<dbReference type="GO" id="GO:0015833">
    <property type="term" value="P:peptide transport"/>
    <property type="evidence" value="ECO:0007669"/>
    <property type="project" value="TreeGrafter"/>
</dbReference>
<protein>
    <submittedName>
        <fullName evidence="7">Oligopeptide-binding protein AppA</fullName>
    </submittedName>
</protein>
<sequence length="602" mass="66799">MKKRSLSLLALLFAALLALAACSGGGTDSSKDTGKKDDSTEKEDSKDASAVLPMKIENDGEAVKGGTLQYGMVTDSPFQGVFSWELYDDAYDSTVMGFATNSLFDTGEDFLITDEGIGKLEVDADSNKATITIRKDVKWSDGEPLKIEDLIYPYEIIADKDYPGVRYDGDFRNIVGVEEFHDGKADTISGLKKIDDTTLEISFKKLSPAIYSGGDGLWGYAAPKHQLESIAVADLLASDAVRKNPVTLGAFKFEKIVPGESVQFTKNEHYWRGEPKLDKIVLQTVPSSSAATAIKSGKFDIVDSFPATQYDNVKDLKNIDLLGRPELAYSYLSFKLGKYDKEAKLNVTDENAKMNDKDLRQAIGYAMDIESVTKEFYQGLRVRGNSLIPPVFASFYDDSLEGITYDAEKAKTLLEEAGYKDVDGDGIREDKDGKPFTINLASMSGSDTDEAIVEYYRQNWKDVGLDVQLTTGRLIEFQSFYDKVKADDPEIDMFMAAWGTGTNPSPAGLYGKDAEFNFARIVTDDLTKMLADIDSKEAMDADYRAKAFRTWQEYMADQATTIPTYFRTEIVPVNKRVKTYNIDYIDATKLHEIELVADTPVK</sequence>
<dbReference type="GO" id="GO:0042597">
    <property type="term" value="C:periplasmic space"/>
    <property type="evidence" value="ECO:0007669"/>
    <property type="project" value="UniProtKB-ARBA"/>
</dbReference>
<dbReference type="InterPro" id="IPR039424">
    <property type="entry name" value="SBP_5"/>
</dbReference>
<dbReference type="Gene3D" id="3.40.190.10">
    <property type="entry name" value="Periplasmic binding protein-like II"/>
    <property type="match status" value="1"/>
</dbReference>
<dbReference type="PATRIC" id="fig|1461583.4.peg.1298"/>
<dbReference type="PROSITE" id="PS51257">
    <property type="entry name" value="PROKAR_LIPOPROTEIN"/>
    <property type="match status" value="1"/>
</dbReference>
<gene>
    <name evidence="7" type="primary">appA</name>
    <name evidence="7" type="ORF">BN1050_01342</name>
</gene>
<dbReference type="SUPFAM" id="SSF53850">
    <property type="entry name" value="Periplasmic binding protein-like II"/>
    <property type="match status" value="1"/>
</dbReference>
<dbReference type="AlphaFoldDB" id="A0A078M8X6"/>
<evidence type="ECO:0000256" key="4">
    <source>
        <dbReference type="SAM" id="MobiDB-lite"/>
    </source>
</evidence>
<evidence type="ECO:0000259" key="6">
    <source>
        <dbReference type="Pfam" id="PF00496"/>
    </source>
</evidence>
<dbReference type="PANTHER" id="PTHR30290:SF9">
    <property type="entry name" value="OLIGOPEPTIDE-BINDING PROTEIN APPA"/>
    <property type="match status" value="1"/>
</dbReference>
<evidence type="ECO:0000256" key="2">
    <source>
        <dbReference type="ARBA" id="ARBA00022448"/>
    </source>
</evidence>
<dbReference type="PIRSF" id="PIRSF002741">
    <property type="entry name" value="MppA"/>
    <property type="match status" value="1"/>
</dbReference>
<comment type="similarity">
    <text evidence="1">Belongs to the bacterial solute-binding protein 5 family.</text>
</comment>
<dbReference type="EMBL" id="LN483074">
    <property type="protein sequence ID" value="CEA02679.1"/>
    <property type="molecule type" value="Genomic_DNA"/>
</dbReference>
<keyword evidence="2" id="KW-0813">Transport</keyword>
<dbReference type="CDD" id="cd08510">
    <property type="entry name" value="PBP2_Lactococcal_OppA_like"/>
    <property type="match status" value="1"/>
</dbReference>
<feature type="compositionally biased region" description="Basic and acidic residues" evidence="4">
    <location>
        <begin position="29"/>
        <end position="47"/>
    </location>
</feature>
<dbReference type="InterPro" id="IPR030678">
    <property type="entry name" value="Peptide/Ni-bd"/>
</dbReference>
<dbReference type="PANTHER" id="PTHR30290">
    <property type="entry name" value="PERIPLASMIC BINDING COMPONENT OF ABC TRANSPORTER"/>
    <property type="match status" value="1"/>
</dbReference>
<reference evidence="7" key="1">
    <citation type="submission" date="2014-07" db="EMBL/GenBank/DDBJ databases">
        <authorList>
            <person name="Urmite Genomes Urmite Genomes"/>
        </authorList>
    </citation>
    <scope>NUCLEOTIDE SEQUENCE</scope>
    <source>
        <strain evidence="7">13S34_air</strain>
    </source>
</reference>
<dbReference type="Gene3D" id="3.10.105.10">
    <property type="entry name" value="Dipeptide-binding Protein, Domain 3"/>
    <property type="match status" value="1"/>
</dbReference>
<dbReference type="Pfam" id="PF00496">
    <property type="entry name" value="SBP_bac_5"/>
    <property type="match status" value="1"/>
</dbReference>
<feature type="chain" id="PRO_5038508652" evidence="5">
    <location>
        <begin position="21"/>
        <end position="602"/>
    </location>
</feature>
<feature type="domain" description="Solute-binding protein family 5" evidence="6">
    <location>
        <begin position="121"/>
        <end position="511"/>
    </location>
</feature>
<keyword evidence="3 5" id="KW-0732">Signal</keyword>
<feature type="region of interest" description="Disordered" evidence="4">
    <location>
        <begin position="24"/>
        <end position="48"/>
    </location>
</feature>
<evidence type="ECO:0000256" key="5">
    <source>
        <dbReference type="SAM" id="SignalP"/>
    </source>
</evidence>
<feature type="signal peptide" evidence="5">
    <location>
        <begin position="1"/>
        <end position="20"/>
    </location>
</feature>
<evidence type="ECO:0000313" key="7">
    <source>
        <dbReference type="EMBL" id="CEA02679.1"/>
    </source>
</evidence>
<accession>A0A078M8X6</accession>
<evidence type="ECO:0000256" key="3">
    <source>
        <dbReference type="ARBA" id="ARBA00022729"/>
    </source>
</evidence>
<dbReference type="GO" id="GO:1904680">
    <property type="term" value="F:peptide transmembrane transporter activity"/>
    <property type="evidence" value="ECO:0007669"/>
    <property type="project" value="TreeGrafter"/>
</dbReference>
<dbReference type="InterPro" id="IPR000914">
    <property type="entry name" value="SBP_5_dom"/>
</dbReference>
<evidence type="ECO:0000256" key="1">
    <source>
        <dbReference type="ARBA" id="ARBA00005695"/>
    </source>
</evidence>
<organism evidence="7">
    <name type="scientific">Metalysinibacillus saudimassiliensis</name>
    <dbReference type="NCBI Taxonomy" id="1461583"/>
    <lineage>
        <taxon>Bacteria</taxon>
        <taxon>Bacillati</taxon>
        <taxon>Bacillota</taxon>
        <taxon>Bacilli</taxon>
        <taxon>Bacillales</taxon>
        <taxon>Caryophanaceae</taxon>
        <taxon>Metalysinibacillus</taxon>
    </lineage>
</organism>